<proteinExistence type="predicted"/>
<keyword evidence="2" id="KW-1185">Reference proteome</keyword>
<protein>
    <submittedName>
        <fullName evidence="1">Uncharacterized protein</fullName>
    </submittedName>
</protein>
<dbReference type="AlphaFoldDB" id="A0A0B1SJM7"/>
<sequence>MREIERDQRNTVFRVSKVKTQFYSVSEALARHRELQQPSIYNHPNAPLRLRLELNMQTERQVFLSSQL</sequence>
<name>A0A0B1SJM7_OESDE</name>
<accession>A0A0B1SJM7</accession>
<dbReference type="EMBL" id="KN563501">
    <property type="protein sequence ID" value="KHJ85538.1"/>
    <property type="molecule type" value="Genomic_DNA"/>
</dbReference>
<evidence type="ECO:0000313" key="1">
    <source>
        <dbReference type="EMBL" id="KHJ85538.1"/>
    </source>
</evidence>
<gene>
    <name evidence="1" type="ORF">OESDEN_14732</name>
</gene>
<evidence type="ECO:0000313" key="2">
    <source>
        <dbReference type="Proteomes" id="UP000053660"/>
    </source>
</evidence>
<dbReference type="OrthoDB" id="1747252at2759"/>
<organism evidence="1 2">
    <name type="scientific">Oesophagostomum dentatum</name>
    <name type="common">Nodular worm</name>
    <dbReference type="NCBI Taxonomy" id="61180"/>
    <lineage>
        <taxon>Eukaryota</taxon>
        <taxon>Metazoa</taxon>
        <taxon>Ecdysozoa</taxon>
        <taxon>Nematoda</taxon>
        <taxon>Chromadorea</taxon>
        <taxon>Rhabditida</taxon>
        <taxon>Rhabditina</taxon>
        <taxon>Rhabditomorpha</taxon>
        <taxon>Strongyloidea</taxon>
        <taxon>Strongylidae</taxon>
        <taxon>Oesophagostomum</taxon>
    </lineage>
</organism>
<dbReference type="Proteomes" id="UP000053660">
    <property type="component" value="Unassembled WGS sequence"/>
</dbReference>
<reference evidence="1 2" key="1">
    <citation type="submission" date="2014-03" db="EMBL/GenBank/DDBJ databases">
        <title>Draft genome of the hookworm Oesophagostomum dentatum.</title>
        <authorList>
            <person name="Mitreva M."/>
        </authorList>
    </citation>
    <scope>NUCLEOTIDE SEQUENCE [LARGE SCALE GENOMIC DNA]</scope>
    <source>
        <strain evidence="1 2">OD-Hann</strain>
    </source>
</reference>